<dbReference type="HOGENOM" id="CLU_2098102_0_0_1"/>
<sequence length="116" mass="13245">MSTYQNFTPLFVEFLQKFLSQNFFIFGGIGEWYPRGKASNGKLVGMDSLFGTNDVANKFLSINRASRLRDLLEETFAMFVAEPMKVEKGEEGLHVKEELLEIFSNKQLCSGSQYLK</sequence>
<evidence type="ECO:0000313" key="1">
    <source>
        <dbReference type="EMBL" id="ESA16514.1"/>
    </source>
</evidence>
<accession>U9U7Z8</accession>
<dbReference type="EMBL" id="KI281001">
    <property type="protein sequence ID" value="ESA16514.1"/>
    <property type="molecule type" value="Genomic_DNA"/>
</dbReference>
<dbReference type="AlphaFoldDB" id="U9U7Z8"/>
<organism evidence="1">
    <name type="scientific">Rhizophagus irregularis (strain DAOM 181602 / DAOM 197198 / MUCL 43194)</name>
    <name type="common">Arbuscular mycorrhizal fungus</name>
    <name type="synonym">Glomus intraradices</name>
    <dbReference type="NCBI Taxonomy" id="747089"/>
    <lineage>
        <taxon>Eukaryota</taxon>
        <taxon>Fungi</taxon>
        <taxon>Fungi incertae sedis</taxon>
        <taxon>Mucoromycota</taxon>
        <taxon>Glomeromycotina</taxon>
        <taxon>Glomeromycetes</taxon>
        <taxon>Glomerales</taxon>
        <taxon>Glomeraceae</taxon>
        <taxon>Rhizophagus</taxon>
    </lineage>
</organism>
<proteinExistence type="predicted"/>
<protein>
    <submittedName>
        <fullName evidence="1">Uncharacterized protein</fullName>
    </submittedName>
</protein>
<name>U9U7Z8_RHIID</name>
<gene>
    <name evidence="1" type="ORF">GLOINDRAFT_2474</name>
</gene>
<reference evidence="1" key="1">
    <citation type="submission" date="2013-07" db="EMBL/GenBank/DDBJ databases">
        <title>The genome of an arbuscular mycorrhizal fungus provides insights into the evolution of the oldest plant symbiosis.</title>
        <authorList>
            <consortium name="DOE Joint Genome Institute"/>
            <person name="Tisserant E."/>
            <person name="Malbreil M."/>
            <person name="Kuo A."/>
            <person name="Kohler A."/>
            <person name="Symeonidi A."/>
            <person name="Balestrini R."/>
            <person name="Charron P."/>
            <person name="Duensing N."/>
            <person name="Frei-dit-Frey N."/>
            <person name="Gianinazzi-Pearson V."/>
            <person name="Gilbert B."/>
            <person name="Handa Y."/>
            <person name="Hijri M."/>
            <person name="Kaul R."/>
            <person name="Kawaguchi M."/>
            <person name="Krajinski F."/>
            <person name="Lammers P."/>
            <person name="Lapierre D."/>
            <person name="Masclaux F.G."/>
            <person name="Murat C."/>
            <person name="Morin E."/>
            <person name="Ndikumana S."/>
            <person name="Pagni M."/>
            <person name="Petitpierre D."/>
            <person name="Requena N."/>
            <person name="Rosikiewicz P."/>
            <person name="Riley R."/>
            <person name="Saito K."/>
            <person name="San Clemente H."/>
            <person name="Shapiro H."/>
            <person name="van Tuinen D."/>
            <person name="Becard G."/>
            <person name="Bonfante P."/>
            <person name="Paszkowski U."/>
            <person name="Shachar-Hill Y."/>
            <person name="Young J.P."/>
            <person name="Sanders I.R."/>
            <person name="Henrissat B."/>
            <person name="Rensing S.A."/>
            <person name="Grigoriev I.V."/>
            <person name="Corradi N."/>
            <person name="Roux C."/>
            <person name="Martin F."/>
        </authorList>
    </citation>
    <scope>NUCLEOTIDE SEQUENCE</scope>
    <source>
        <strain evidence="1">DAOM 197198</strain>
    </source>
</reference>